<protein>
    <recommendedName>
        <fullName evidence="13">8-oxo-dGTP diphosphatase</fullName>
        <ecNumber evidence="12">3.6.1.55</ecNumber>
    </recommendedName>
    <alternativeName>
        <fullName evidence="16">7,8-dihydro-8-oxoguanine-triphosphatase</fullName>
    </alternativeName>
    <alternativeName>
        <fullName evidence="15">Mutator protein MutT</fullName>
    </alternativeName>
    <alternativeName>
        <fullName evidence="14">dGTP pyrophosphohydrolase</fullName>
    </alternativeName>
</protein>
<evidence type="ECO:0000256" key="10">
    <source>
        <dbReference type="ARBA" id="ARBA00035861"/>
    </source>
</evidence>
<dbReference type="PRINTS" id="PR00502">
    <property type="entry name" value="NUDIXFAMILY"/>
</dbReference>
<evidence type="ECO:0000256" key="11">
    <source>
        <dbReference type="ARBA" id="ARBA00036904"/>
    </source>
</evidence>
<evidence type="ECO:0000256" key="3">
    <source>
        <dbReference type="ARBA" id="ARBA00022457"/>
    </source>
</evidence>
<organism evidence="19 20">
    <name type="scientific">Sphingobium cyanobacteriorum</name>
    <dbReference type="NCBI Taxonomy" id="3063954"/>
    <lineage>
        <taxon>Bacteria</taxon>
        <taxon>Pseudomonadati</taxon>
        <taxon>Pseudomonadota</taxon>
        <taxon>Alphaproteobacteria</taxon>
        <taxon>Sphingomonadales</taxon>
        <taxon>Sphingomonadaceae</taxon>
        <taxon>Sphingobium</taxon>
    </lineage>
</organism>
<reference evidence="19" key="1">
    <citation type="submission" date="2023-07" db="EMBL/GenBank/DDBJ databases">
        <title>Bacterial whole genome sequence for Sphingobium sp. HBC34.</title>
        <authorList>
            <person name="Le V."/>
            <person name="Ko S.-R."/>
            <person name="Ahn C.-Y."/>
            <person name="Oh H.-M."/>
        </authorList>
    </citation>
    <scope>NUCLEOTIDE SEQUENCE</scope>
    <source>
        <strain evidence="19">HBC34</strain>
    </source>
</reference>
<dbReference type="Pfam" id="PF00293">
    <property type="entry name" value="NUDIX"/>
    <property type="match status" value="1"/>
</dbReference>
<keyword evidence="6" id="KW-0227">DNA damage</keyword>
<evidence type="ECO:0000256" key="8">
    <source>
        <dbReference type="ARBA" id="ARBA00022842"/>
    </source>
</evidence>
<evidence type="ECO:0000256" key="6">
    <source>
        <dbReference type="ARBA" id="ARBA00022763"/>
    </source>
</evidence>
<comment type="catalytic activity">
    <reaction evidence="10">
        <text>8-oxo-dGTP + H2O = 8-oxo-dGMP + diphosphate + H(+)</text>
        <dbReference type="Rhea" id="RHEA:31575"/>
        <dbReference type="ChEBI" id="CHEBI:15377"/>
        <dbReference type="ChEBI" id="CHEBI:15378"/>
        <dbReference type="ChEBI" id="CHEBI:33019"/>
        <dbReference type="ChEBI" id="CHEBI:63224"/>
        <dbReference type="ChEBI" id="CHEBI:77896"/>
        <dbReference type="EC" id="3.6.1.55"/>
    </reaction>
</comment>
<comment type="catalytic activity">
    <reaction evidence="11">
        <text>8-oxo-GTP + H2O = 8-oxo-GMP + diphosphate + H(+)</text>
        <dbReference type="Rhea" id="RHEA:67616"/>
        <dbReference type="ChEBI" id="CHEBI:15377"/>
        <dbReference type="ChEBI" id="CHEBI:15378"/>
        <dbReference type="ChEBI" id="CHEBI:33019"/>
        <dbReference type="ChEBI" id="CHEBI:143553"/>
        <dbReference type="ChEBI" id="CHEBI:145694"/>
    </reaction>
</comment>
<evidence type="ECO:0000259" key="18">
    <source>
        <dbReference type="PROSITE" id="PS51462"/>
    </source>
</evidence>
<evidence type="ECO:0000256" key="12">
    <source>
        <dbReference type="ARBA" id="ARBA00038905"/>
    </source>
</evidence>
<keyword evidence="3" id="KW-0515">Mutator protein</keyword>
<name>A0ABT8ZH46_9SPHN</name>
<dbReference type="EC" id="3.6.1.55" evidence="12"/>
<evidence type="ECO:0000256" key="1">
    <source>
        <dbReference type="ARBA" id="ARBA00001946"/>
    </source>
</evidence>
<evidence type="ECO:0000256" key="9">
    <source>
        <dbReference type="ARBA" id="ARBA00023204"/>
    </source>
</evidence>
<dbReference type="CDD" id="cd03425">
    <property type="entry name" value="NUDIX_MutT_NudA_like"/>
    <property type="match status" value="1"/>
</dbReference>
<evidence type="ECO:0000256" key="15">
    <source>
        <dbReference type="ARBA" id="ARBA00041979"/>
    </source>
</evidence>
<keyword evidence="5" id="KW-0479">Metal-binding</keyword>
<dbReference type="InterPro" id="IPR020084">
    <property type="entry name" value="NUDIX_hydrolase_CS"/>
</dbReference>
<keyword evidence="8" id="KW-0460">Magnesium</keyword>
<dbReference type="Gene3D" id="3.90.79.10">
    <property type="entry name" value="Nucleoside Triphosphate Pyrophosphohydrolase"/>
    <property type="match status" value="1"/>
</dbReference>
<sequence>MTPFSPLLVVAVALVDADGRVLLQQRPPGKAMADLWEFPGGKVEPGETPEAALVRELEEELGIQAQASCLAPAAFASEALGDRHLLLLLYVCRKWTGVPEARHATALTWVRPAQMYALDMPPADLPLIGLLEALL</sequence>
<dbReference type="PROSITE" id="PS00893">
    <property type="entry name" value="NUDIX_BOX"/>
    <property type="match status" value="1"/>
</dbReference>
<accession>A0ABT8ZH46</accession>
<dbReference type="PANTHER" id="PTHR47707">
    <property type="entry name" value="8-OXO-DGTP DIPHOSPHATASE"/>
    <property type="match status" value="1"/>
</dbReference>
<evidence type="ECO:0000256" key="16">
    <source>
        <dbReference type="ARBA" id="ARBA00042798"/>
    </source>
</evidence>
<dbReference type="RefSeq" id="WP_304534394.1">
    <property type="nucleotide sequence ID" value="NZ_JAUQOM010000001.1"/>
</dbReference>
<proteinExistence type="inferred from homology"/>
<evidence type="ECO:0000256" key="17">
    <source>
        <dbReference type="RuleBase" id="RU003476"/>
    </source>
</evidence>
<keyword evidence="9" id="KW-0234">DNA repair</keyword>
<evidence type="ECO:0000256" key="5">
    <source>
        <dbReference type="ARBA" id="ARBA00022723"/>
    </source>
</evidence>
<dbReference type="InterPro" id="IPR000086">
    <property type="entry name" value="NUDIX_hydrolase_dom"/>
</dbReference>
<dbReference type="GO" id="GO:0016787">
    <property type="term" value="F:hydrolase activity"/>
    <property type="evidence" value="ECO:0007669"/>
    <property type="project" value="UniProtKB-KW"/>
</dbReference>
<gene>
    <name evidence="19" type="ORF">Q4610_02305</name>
</gene>
<evidence type="ECO:0000256" key="13">
    <source>
        <dbReference type="ARBA" id="ARBA00040794"/>
    </source>
</evidence>
<dbReference type="InterPro" id="IPR015797">
    <property type="entry name" value="NUDIX_hydrolase-like_dom_sf"/>
</dbReference>
<comment type="cofactor">
    <cofactor evidence="1">
        <name>Mg(2+)</name>
        <dbReference type="ChEBI" id="CHEBI:18420"/>
    </cofactor>
</comment>
<evidence type="ECO:0000256" key="7">
    <source>
        <dbReference type="ARBA" id="ARBA00022801"/>
    </source>
</evidence>
<feature type="domain" description="Nudix hydrolase" evidence="18">
    <location>
        <begin position="5"/>
        <end position="132"/>
    </location>
</feature>
<keyword evidence="20" id="KW-1185">Reference proteome</keyword>
<evidence type="ECO:0000313" key="19">
    <source>
        <dbReference type="EMBL" id="MDO7833867.1"/>
    </source>
</evidence>
<dbReference type="SUPFAM" id="SSF55811">
    <property type="entry name" value="Nudix"/>
    <property type="match status" value="1"/>
</dbReference>
<comment type="similarity">
    <text evidence="2 17">Belongs to the Nudix hydrolase family.</text>
</comment>
<dbReference type="PANTHER" id="PTHR47707:SF1">
    <property type="entry name" value="NUDIX HYDROLASE FAMILY PROTEIN"/>
    <property type="match status" value="1"/>
</dbReference>
<evidence type="ECO:0000313" key="20">
    <source>
        <dbReference type="Proteomes" id="UP001176471"/>
    </source>
</evidence>
<evidence type="ECO:0000256" key="2">
    <source>
        <dbReference type="ARBA" id="ARBA00005582"/>
    </source>
</evidence>
<keyword evidence="7 17" id="KW-0378">Hydrolase</keyword>
<dbReference type="Proteomes" id="UP001176471">
    <property type="component" value="Unassembled WGS sequence"/>
</dbReference>
<dbReference type="PROSITE" id="PS51462">
    <property type="entry name" value="NUDIX"/>
    <property type="match status" value="1"/>
</dbReference>
<comment type="caution">
    <text evidence="19">The sequence shown here is derived from an EMBL/GenBank/DDBJ whole genome shotgun (WGS) entry which is preliminary data.</text>
</comment>
<dbReference type="InterPro" id="IPR020476">
    <property type="entry name" value="Nudix_hydrolase"/>
</dbReference>
<evidence type="ECO:0000256" key="14">
    <source>
        <dbReference type="ARBA" id="ARBA00041592"/>
    </source>
</evidence>
<dbReference type="InterPro" id="IPR047127">
    <property type="entry name" value="MutT-like"/>
</dbReference>
<dbReference type="EMBL" id="JAUQOM010000001">
    <property type="protein sequence ID" value="MDO7833867.1"/>
    <property type="molecule type" value="Genomic_DNA"/>
</dbReference>
<evidence type="ECO:0000256" key="4">
    <source>
        <dbReference type="ARBA" id="ARBA00022705"/>
    </source>
</evidence>
<keyword evidence="4" id="KW-0235">DNA replication</keyword>